<protein>
    <submittedName>
        <fullName evidence="1">Uncharacterized protein</fullName>
    </submittedName>
</protein>
<comment type="caution">
    <text evidence="1">The sequence shown here is derived from an EMBL/GenBank/DDBJ whole genome shotgun (WGS) entry which is preliminary data.</text>
</comment>
<sequence length="46" mass="4903">MDGKTAKFNNSFSVIDQTGPILSTMSSHIAVRVYIVAGLLNTSAFV</sequence>
<proteinExistence type="predicted"/>
<gene>
    <name evidence="1" type="ORF">CEURO_LOCUS4354</name>
</gene>
<keyword evidence="2" id="KW-1185">Reference proteome</keyword>
<evidence type="ECO:0000313" key="1">
    <source>
        <dbReference type="EMBL" id="CAH9072449.1"/>
    </source>
</evidence>
<organism evidence="1 2">
    <name type="scientific">Cuscuta europaea</name>
    <name type="common">European dodder</name>
    <dbReference type="NCBI Taxonomy" id="41803"/>
    <lineage>
        <taxon>Eukaryota</taxon>
        <taxon>Viridiplantae</taxon>
        <taxon>Streptophyta</taxon>
        <taxon>Embryophyta</taxon>
        <taxon>Tracheophyta</taxon>
        <taxon>Spermatophyta</taxon>
        <taxon>Magnoliopsida</taxon>
        <taxon>eudicotyledons</taxon>
        <taxon>Gunneridae</taxon>
        <taxon>Pentapetalae</taxon>
        <taxon>asterids</taxon>
        <taxon>lamiids</taxon>
        <taxon>Solanales</taxon>
        <taxon>Convolvulaceae</taxon>
        <taxon>Cuscuteae</taxon>
        <taxon>Cuscuta</taxon>
        <taxon>Cuscuta subgen. Cuscuta</taxon>
    </lineage>
</organism>
<dbReference type="OrthoDB" id="1323796at2759"/>
<name>A0A9P0YR10_CUSEU</name>
<reference evidence="1" key="1">
    <citation type="submission" date="2022-07" db="EMBL/GenBank/DDBJ databases">
        <authorList>
            <person name="Macas J."/>
            <person name="Novak P."/>
            <person name="Neumann P."/>
        </authorList>
    </citation>
    <scope>NUCLEOTIDE SEQUENCE</scope>
</reference>
<accession>A0A9P0YR10</accession>
<dbReference type="EMBL" id="CAMAPE010000008">
    <property type="protein sequence ID" value="CAH9072449.1"/>
    <property type="molecule type" value="Genomic_DNA"/>
</dbReference>
<dbReference type="AlphaFoldDB" id="A0A9P0YR10"/>
<evidence type="ECO:0000313" key="2">
    <source>
        <dbReference type="Proteomes" id="UP001152484"/>
    </source>
</evidence>
<dbReference type="Proteomes" id="UP001152484">
    <property type="component" value="Unassembled WGS sequence"/>
</dbReference>